<sequence>MISYMKQGELLYSSDGLFNSVSNMSIDDLCISKNAQFYKLNKSLSATSVRKAFRSLSEDRVGNYLFNIVRQQHTTITGNDATYSLVAYKVQAEPSFLSGSGVTEDKYAYLLLLECDDALVILKKYIDSPEKLFEKCIKEYEYDKFCHFFGSQHPEYERVAMKNMSISNAVIRSRSLEAKSLNGIIPTASSSRSIPTNFRMKIGTEVYTLTPSTSRVSHRDKKSSLDGLIDWAIETKNELNITTNASEFLNNFASPICLDDIIKSGHVVVGLFLDVSEIEEKVTSGTATLKTTDGTALTNTQIKKLFNQLRSPIRIINNEADFRWVKIPLSITCAKTVITVRSSLLSSIIVEDSTEEYTLTGYLNKEKTFSAIFDTPTYSYYSRSCFEDGSLLESIDYILNVFDDSFNFGSVASEKEKPHLNTLDRFPTSSLFRAVEDGYCQSYDITICDDMNDEWADHIAIKNNGAVSEIAFIHSKFVKKDTYGASAFHEVVAQALKNIGRTQADKKLFKTKYENEWDQCYESTQIPRVTGATNWSDLENALDNLNQNPNAIKKIVLATPFLRKSKLTSELRKISNPNYKCKPHYVQLIWLINTFVSSCREYGVQAHILCKP</sequence>
<dbReference type="AlphaFoldDB" id="Q7MKK2"/>
<dbReference type="EMBL" id="BA000037">
    <property type="protein sequence ID" value="BAC94547.1"/>
    <property type="molecule type" value="Genomic_DNA"/>
</dbReference>
<dbReference type="HOGENOM" id="CLU_018762_1_0_6"/>
<reference evidence="1 2" key="1">
    <citation type="journal article" date="2003" name="Genome Res.">
        <title>Comparative genome analysis of Vibrio vulnificus, a marine pathogen.</title>
        <authorList>
            <person name="Chen C.Y."/>
            <person name="Wu K.M."/>
            <person name="Chang Y.C."/>
            <person name="Chang C.H."/>
            <person name="Tsai H.C."/>
            <person name="Liao T.L."/>
            <person name="Liu Y.M."/>
            <person name="Chen H.J."/>
            <person name="Shen A.B."/>
            <person name="Li J.C."/>
            <person name="Su T.L."/>
            <person name="Shao C.P."/>
            <person name="Lee C.T."/>
            <person name="Hor L.I."/>
            <person name="Tsai S.F."/>
        </authorList>
    </citation>
    <scope>NUCLEOTIDE SEQUENCE [LARGE SCALE GENOMIC DNA]</scope>
    <source>
        <strain evidence="1 2">YJ016</strain>
    </source>
</reference>
<accession>Q7MKK2</accession>
<proteinExistence type="predicted"/>
<evidence type="ECO:0000313" key="1">
    <source>
        <dbReference type="EMBL" id="BAC94547.1"/>
    </source>
</evidence>
<dbReference type="KEGG" id="vvy:VV1783"/>
<name>Q7MKK2_VIBVY</name>
<evidence type="ECO:0000313" key="2">
    <source>
        <dbReference type="Proteomes" id="UP000002675"/>
    </source>
</evidence>
<gene>
    <name evidence="1" type="ordered locus">VV1783</name>
</gene>
<protein>
    <submittedName>
        <fullName evidence="1">Uncharacterized protein</fullName>
    </submittedName>
</protein>
<dbReference type="Proteomes" id="UP000002675">
    <property type="component" value="Chromosome I"/>
</dbReference>
<organism evidence="1 2">
    <name type="scientific">Vibrio vulnificus (strain YJ016)</name>
    <dbReference type="NCBI Taxonomy" id="196600"/>
    <lineage>
        <taxon>Bacteria</taxon>
        <taxon>Pseudomonadati</taxon>
        <taxon>Pseudomonadota</taxon>
        <taxon>Gammaproteobacteria</taxon>
        <taxon>Vibrionales</taxon>
        <taxon>Vibrionaceae</taxon>
        <taxon>Vibrio</taxon>
    </lineage>
</organism>